<dbReference type="SUPFAM" id="SSF53383">
    <property type="entry name" value="PLP-dependent transferases"/>
    <property type="match status" value="1"/>
</dbReference>
<organism evidence="3 4">
    <name type="scientific">Faecalicoccus acidiformans</name>
    <dbReference type="NCBI Taxonomy" id="915173"/>
    <lineage>
        <taxon>Bacteria</taxon>
        <taxon>Bacillati</taxon>
        <taxon>Bacillota</taxon>
        <taxon>Erysipelotrichia</taxon>
        <taxon>Erysipelotrichales</taxon>
        <taxon>Erysipelotrichaceae</taxon>
        <taxon>Faecalicoccus</taxon>
    </lineage>
</organism>
<dbReference type="Proteomes" id="UP000521313">
    <property type="component" value="Unassembled WGS sequence"/>
</dbReference>
<dbReference type="InterPro" id="IPR004839">
    <property type="entry name" value="Aminotransferase_I/II_large"/>
</dbReference>
<dbReference type="EC" id="2.6.1.-" evidence="1"/>
<dbReference type="InterPro" id="IPR015422">
    <property type="entry name" value="PyrdxlP-dep_Trfase_small"/>
</dbReference>
<name>A0A7W8FX41_9FIRM</name>
<evidence type="ECO:0000256" key="1">
    <source>
        <dbReference type="RuleBase" id="RU000481"/>
    </source>
</evidence>
<sequence>MKLKDFKVEQWMNENEGQAKYNLTDTCASSFSLQELLNMGHLDPSSILLDYGEIVGKKSLRQEILNLYQNKDLEQITTTNGCLEANTLVMDTLLEPKDHVITCVPGYQQFVSYPESLGCTVSLVHLDPAKGWSCCVDDFSKHIGKHTKLVILNNPNNPTGTVFTLPFLEELVVLCRKNGIYILCDEVYRDPQHLKSISDLYEKGISTSSFSKLYGLAGLRLGWIKGPRDVIKKVNARRDYVMISTGDLRDTLGLIALQNKEEILKRTRSILQINKEFLRSWLETNPDFSCVIPAEGTVAFLQIHGMTDSKSMAQQLLEQEGIFFVPGSCFDQEGYMRLGLGQDPQKFQAGLKELAIFLKSVKPL</sequence>
<accession>A0A7W8FX41</accession>
<comment type="caution">
    <text evidence="3">The sequence shown here is derived from an EMBL/GenBank/DDBJ whole genome shotgun (WGS) entry which is preliminary data.</text>
</comment>
<dbReference type="AlphaFoldDB" id="A0A7W8FX41"/>
<dbReference type="PROSITE" id="PS00105">
    <property type="entry name" value="AA_TRANSFER_CLASS_1"/>
    <property type="match status" value="1"/>
</dbReference>
<dbReference type="InterPro" id="IPR015424">
    <property type="entry name" value="PyrdxlP-dep_Trfase"/>
</dbReference>
<dbReference type="InterPro" id="IPR004838">
    <property type="entry name" value="NHTrfase_class1_PyrdxlP-BS"/>
</dbReference>
<dbReference type="GO" id="GO:0030170">
    <property type="term" value="F:pyridoxal phosphate binding"/>
    <property type="evidence" value="ECO:0007669"/>
    <property type="project" value="InterPro"/>
</dbReference>
<comment type="similarity">
    <text evidence="1">Belongs to the class-I pyridoxal-phosphate-dependent aminotransferase family.</text>
</comment>
<dbReference type="CDD" id="cd00609">
    <property type="entry name" value="AAT_like"/>
    <property type="match status" value="1"/>
</dbReference>
<dbReference type="InterPro" id="IPR015421">
    <property type="entry name" value="PyrdxlP-dep_Trfase_major"/>
</dbReference>
<evidence type="ECO:0000313" key="3">
    <source>
        <dbReference type="EMBL" id="MBB5185259.1"/>
    </source>
</evidence>
<reference evidence="3 4" key="1">
    <citation type="submission" date="2020-08" db="EMBL/GenBank/DDBJ databases">
        <title>Genomic Encyclopedia of Type Strains, Phase IV (KMG-IV): sequencing the most valuable type-strain genomes for metagenomic binning, comparative biology and taxonomic classification.</title>
        <authorList>
            <person name="Goeker M."/>
        </authorList>
    </citation>
    <scope>NUCLEOTIDE SEQUENCE [LARGE SCALE GENOMIC DNA]</scope>
    <source>
        <strain evidence="3 4">DSM 26963</strain>
    </source>
</reference>
<proteinExistence type="inferred from homology"/>
<feature type="domain" description="Aminotransferase class I/classII large" evidence="2">
    <location>
        <begin position="48"/>
        <end position="348"/>
    </location>
</feature>
<dbReference type="PANTHER" id="PTHR43510">
    <property type="entry name" value="AMINOTRANSFERASE FUNCTION, HYPOTHETICAL (EUROFUNG)"/>
    <property type="match status" value="1"/>
</dbReference>
<dbReference type="Gene3D" id="3.40.640.10">
    <property type="entry name" value="Type I PLP-dependent aspartate aminotransferase-like (Major domain)"/>
    <property type="match status" value="1"/>
</dbReference>
<dbReference type="EMBL" id="JACHHD010000012">
    <property type="protein sequence ID" value="MBB5185259.1"/>
    <property type="molecule type" value="Genomic_DNA"/>
</dbReference>
<dbReference type="RefSeq" id="WP_183376015.1">
    <property type="nucleotide sequence ID" value="NZ_JACHHD010000012.1"/>
</dbReference>
<comment type="cofactor">
    <cofactor evidence="1">
        <name>pyridoxal 5'-phosphate</name>
        <dbReference type="ChEBI" id="CHEBI:597326"/>
    </cofactor>
</comment>
<dbReference type="Pfam" id="PF00155">
    <property type="entry name" value="Aminotran_1_2"/>
    <property type="match status" value="1"/>
</dbReference>
<dbReference type="PANTHER" id="PTHR43510:SF1">
    <property type="entry name" value="AMINOTRANSFERASE FUNCTION, HYPOTHETICAL (EUROFUNG)"/>
    <property type="match status" value="1"/>
</dbReference>
<dbReference type="GO" id="GO:0008483">
    <property type="term" value="F:transaminase activity"/>
    <property type="evidence" value="ECO:0007669"/>
    <property type="project" value="UniProtKB-KW"/>
</dbReference>
<evidence type="ECO:0000313" key="4">
    <source>
        <dbReference type="Proteomes" id="UP000521313"/>
    </source>
</evidence>
<dbReference type="Gene3D" id="3.90.1150.10">
    <property type="entry name" value="Aspartate Aminotransferase, domain 1"/>
    <property type="match status" value="1"/>
</dbReference>
<gene>
    <name evidence="3" type="ORF">HNQ43_001312</name>
</gene>
<keyword evidence="1 3" id="KW-0032">Aminotransferase</keyword>
<keyword evidence="1 3" id="KW-0808">Transferase</keyword>
<evidence type="ECO:0000259" key="2">
    <source>
        <dbReference type="Pfam" id="PF00155"/>
    </source>
</evidence>
<protein>
    <recommendedName>
        <fullName evidence="1">Aminotransferase</fullName>
        <ecNumber evidence="1">2.6.1.-</ecNumber>
    </recommendedName>
</protein>